<gene>
    <name evidence="8" type="primary">fliA_17</name>
    <name evidence="8" type="ORF">SDC9_173349</name>
</gene>
<dbReference type="Gene3D" id="1.10.1740.10">
    <property type="match status" value="1"/>
</dbReference>
<dbReference type="InterPro" id="IPR007627">
    <property type="entry name" value="RNA_pol_sigma70_r2"/>
</dbReference>
<dbReference type="GO" id="GO:0003677">
    <property type="term" value="F:DNA binding"/>
    <property type="evidence" value="ECO:0007669"/>
    <property type="project" value="UniProtKB-KW"/>
</dbReference>
<dbReference type="InterPro" id="IPR014284">
    <property type="entry name" value="RNA_pol_sigma-70_dom"/>
</dbReference>
<dbReference type="Pfam" id="PF08281">
    <property type="entry name" value="Sigma70_r4_2"/>
    <property type="match status" value="1"/>
</dbReference>
<sequence>MDSTQFNNRIIVLSDQLFRLAKSILQNEDAAWDAVQDLNLKLWEKRLKLKEVENIPAFAMRSMRNLCLDIIRQHKKVDEIANDIEYQELNPYQQTERNDMVKKIQLMIDRLPELQRTIIRMRDVEGMEISEISYITQITENAVSVNLSRARQKIRGQLINEHNRVEERIWRK</sequence>
<dbReference type="InterPro" id="IPR039425">
    <property type="entry name" value="RNA_pol_sigma-70-like"/>
</dbReference>
<keyword evidence="2" id="KW-0805">Transcription regulation</keyword>
<dbReference type="PANTHER" id="PTHR43133:SF8">
    <property type="entry name" value="RNA POLYMERASE SIGMA FACTOR HI_1459-RELATED"/>
    <property type="match status" value="1"/>
</dbReference>
<evidence type="ECO:0000313" key="8">
    <source>
        <dbReference type="EMBL" id="MPN25928.1"/>
    </source>
</evidence>
<proteinExistence type="inferred from homology"/>
<evidence type="ECO:0000256" key="5">
    <source>
        <dbReference type="ARBA" id="ARBA00023163"/>
    </source>
</evidence>
<dbReference type="GO" id="GO:0016987">
    <property type="term" value="F:sigma factor activity"/>
    <property type="evidence" value="ECO:0007669"/>
    <property type="project" value="UniProtKB-KW"/>
</dbReference>
<comment type="similarity">
    <text evidence="1">Belongs to the sigma-70 factor family. ECF subfamily.</text>
</comment>
<dbReference type="CDD" id="cd06171">
    <property type="entry name" value="Sigma70_r4"/>
    <property type="match status" value="1"/>
</dbReference>
<dbReference type="SUPFAM" id="SSF88946">
    <property type="entry name" value="Sigma2 domain of RNA polymerase sigma factors"/>
    <property type="match status" value="1"/>
</dbReference>
<accession>A0A645GG86</accession>
<evidence type="ECO:0000259" key="7">
    <source>
        <dbReference type="Pfam" id="PF08281"/>
    </source>
</evidence>
<dbReference type="GO" id="GO:0006352">
    <property type="term" value="P:DNA-templated transcription initiation"/>
    <property type="evidence" value="ECO:0007669"/>
    <property type="project" value="InterPro"/>
</dbReference>
<comment type="caution">
    <text evidence="8">The sequence shown here is derived from an EMBL/GenBank/DDBJ whole genome shotgun (WGS) entry which is preliminary data.</text>
</comment>
<evidence type="ECO:0000256" key="2">
    <source>
        <dbReference type="ARBA" id="ARBA00023015"/>
    </source>
</evidence>
<dbReference type="InterPro" id="IPR013249">
    <property type="entry name" value="RNA_pol_sigma70_r4_t2"/>
</dbReference>
<keyword evidence="3" id="KW-0731">Sigma factor</keyword>
<dbReference type="SUPFAM" id="SSF88659">
    <property type="entry name" value="Sigma3 and sigma4 domains of RNA polymerase sigma factors"/>
    <property type="match status" value="1"/>
</dbReference>
<dbReference type="AlphaFoldDB" id="A0A645GG86"/>
<evidence type="ECO:0000256" key="4">
    <source>
        <dbReference type="ARBA" id="ARBA00023125"/>
    </source>
</evidence>
<dbReference type="Pfam" id="PF04542">
    <property type="entry name" value="Sigma70_r2"/>
    <property type="match status" value="1"/>
</dbReference>
<name>A0A645GG86_9ZZZZ</name>
<keyword evidence="4" id="KW-0238">DNA-binding</keyword>
<keyword evidence="5" id="KW-0804">Transcription</keyword>
<dbReference type="InterPro" id="IPR036388">
    <property type="entry name" value="WH-like_DNA-bd_sf"/>
</dbReference>
<dbReference type="NCBIfam" id="TIGR02937">
    <property type="entry name" value="sigma70-ECF"/>
    <property type="match status" value="1"/>
</dbReference>
<dbReference type="Gene3D" id="1.10.10.10">
    <property type="entry name" value="Winged helix-like DNA-binding domain superfamily/Winged helix DNA-binding domain"/>
    <property type="match status" value="1"/>
</dbReference>
<dbReference type="EMBL" id="VSSQ01075291">
    <property type="protein sequence ID" value="MPN25928.1"/>
    <property type="molecule type" value="Genomic_DNA"/>
</dbReference>
<protein>
    <submittedName>
        <fullName evidence="8">RNA polymerase sigma factor FliA</fullName>
    </submittedName>
</protein>
<organism evidence="8">
    <name type="scientific">bioreactor metagenome</name>
    <dbReference type="NCBI Taxonomy" id="1076179"/>
    <lineage>
        <taxon>unclassified sequences</taxon>
        <taxon>metagenomes</taxon>
        <taxon>ecological metagenomes</taxon>
    </lineage>
</organism>
<evidence type="ECO:0000259" key="6">
    <source>
        <dbReference type="Pfam" id="PF04542"/>
    </source>
</evidence>
<reference evidence="8" key="1">
    <citation type="submission" date="2019-08" db="EMBL/GenBank/DDBJ databases">
        <authorList>
            <person name="Kucharzyk K."/>
            <person name="Murdoch R.W."/>
            <person name="Higgins S."/>
            <person name="Loffler F."/>
        </authorList>
    </citation>
    <scope>NUCLEOTIDE SEQUENCE</scope>
</reference>
<feature type="domain" description="RNA polymerase sigma factor 70 region 4 type 2" evidence="7">
    <location>
        <begin position="103"/>
        <end position="154"/>
    </location>
</feature>
<dbReference type="InterPro" id="IPR013325">
    <property type="entry name" value="RNA_pol_sigma_r2"/>
</dbReference>
<dbReference type="InterPro" id="IPR013324">
    <property type="entry name" value="RNA_pol_sigma_r3/r4-like"/>
</dbReference>
<dbReference type="PANTHER" id="PTHR43133">
    <property type="entry name" value="RNA POLYMERASE ECF-TYPE SIGMA FACTO"/>
    <property type="match status" value="1"/>
</dbReference>
<evidence type="ECO:0000256" key="1">
    <source>
        <dbReference type="ARBA" id="ARBA00010641"/>
    </source>
</evidence>
<evidence type="ECO:0000256" key="3">
    <source>
        <dbReference type="ARBA" id="ARBA00023082"/>
    </source>
</evidence>
<feature type="domain" description="RNA polymerase sigma-70 region 2" evidence="6">
    <location>
        <begin position="15"/>
        <end position="76"/>
    </location>
</feature>